<protein>
    <submittedName>
        <fullName evidence="1">Uncharacterized protein</fullName>
    </submittedName>
</protein>
<dbReference type="EMBL" id="JAFCMP010000445">
    <property type="protein sequence ID" value="KAG5179791.1"/>
    <property type="molecule type" value="Genomic_DNA"/>
</dbReference>
<comment type="caution">
    <text evidence="1">The sequence shown here is derived from an EMBL/GenBank/DDBJ whole genome shotgun (WGS) entry which is preliminary data.</text>
</comment>
<organism evidence="1 2">
    <name type="scientific">Tribonema minus</name>
    <dbReference type="NCBI Taxonomy" id="303371"/>
    <lineage>
        <taxon>Eukaryota</taxon>
        <taxon>Sar</taxon>
        <taxon>Stramenopiles</taxon>
        <taxon>Ochrophyta</taxon>
        <taxon>PX clade</taxon>
        <taxon>Xanthophyceae</taxon>
        <taxon>Tribonematales</taxon>
        <taxon>Tribonemataceae</taxon>
        <taxon>Tribonema</taxon>
    </lineage>
</organism>
<gene>
    <name evidence="1" type="ORF">JKP88DRAFT_273626</name>
</gene>
<proteinExistence type="predicted"/>
<name>A0A835YQM6_9STRA</name>
<sequence length="155" mass="17137">MSKASLPSENPGGVGDVADSLTAKDTCNAQRLEERELMMCLCSRRKLPTCYFEAALSLWIRVKSDYAEDLQKDGELVVLMITALSIAVKFMGPQSLTHYAVTMDKARDDGWKDVTSESLMTRELTMAQNLNWDFFNDRIEAHPLIGGAATPASPC</sequence>
<dbReference type="Proteomes" id="UP000664859">
    <property type="component" value="Unassembled WGS sequence"/>
</dbReference>
<reference evidence="1" key="1">
    <citation type="submission" date="2021-02" db="EMBL/GenBank/DDBJ databases">
        <title>First Annotated Genome of the Yellow-green Alga Tribonema minus.</title>
        <authorList>
            <person name="Mahan K.M."/>
        </authorList>
    </citation>
    <scope>NUCLEOTIDE SEQUENCE</scope>
    <source>
        <strain evidence="1">UTEX B ZZ1240</strain>
    </source>
</reference>
<dbReference type="SUPFAM" id="SSF47954">
    <property type="entry name" value="Cyclin-like"/>
    <property type="match status" value="1"/>
</dbReference>
<evidence type="ECO:0000313" key="1">
    <source>
        <dbReference type="EMBL" id="KAG5179791.1"/>
    </source>
</evidence>
<dbReference type="InterPro" id="IPR036915">
    <property type="entry name" value="Cyclin-like_sf"/>
</dbReference>
<dbReference type="AlphaFoldDB" id="A0A835YQM6"/>
<accession>A0A835YQM6</accession>
<keyword evidence="2" id="KW-1185">Reference proteome</keyword>
<evidence type="ECO:0000313" key="2">
    <source>
        <dbReference type="Proteomes" id="UP000664859"/>
    </source>
</evidence>